<dbReference type="GO" id="GO:0017004">
    <property type="term" value="P:cytochrome complex assembly"/>
    <property type="evidence" value="ECO:0007669"/>
    <property type="project" value="UniProtKB-KW"/>
</dbReference>
<dbReference type="Pfam" id="PF13432">
    <property type="entry name" value="TPR_16"/>
    <property type="match status" value="2"/>
</dbReference>
<organism evidence="4 5">
    <name type="scientific">Paracoccus gahaiensis</name>
    <dbReference type="NCBI Taxonomy" id="1706839"/>
    <lineage>
        <taxon>Bacteria</taxon>
        <taxon>Pseudomonadati</taxon>
        <taxon>Pseudomonadota</taxon>
        <taxon>Alphaproteobacteria</taxon>
        <taxon>Rhodobacterales</taxon>
        <taxon>Paracoccaceae</taxon>
        <taxon>Paracoccus</taxon>
    </lineage>
</organism>
<accession>A0A4U0R6F9</accession>
<feature type="transmembrane region" description="Helical" evidence="3">
    <location>
        <begin position="92"/>
        <end position="113"/>
    </location>
</feature>
<evidence type="ECO:0000313" key="5">
    <source>
        <dbReference type="Proteomes" id="UP000309747"/>
    </source>
</evidence>
<protein>
    <submittedName>
        <fullName evidence="4">C-type cytochrome biogenesis protein CcmI</fullName>
    </submittedName>
</protein>
<evidence type="ECO:0000256" key="1">
    <source>
        <dbReference type="ARBA" id="ARBA00022748"/>
    </source>
</evidence>
<dbReference type="SUPFAM" id="SSF48452">
    <property type="entry name" value="TPR-like"/>
    <property type="match status" value="1"/>
</dbReference>
<dbReference type="RefSeq" id="WP_136886944.1">
    <property type="nucleotide sequence ID" value="NZ_SUNI01000016.1"/>
</dbReference>
<dbReference type="InterPro" id="IPR011990">
    <property type="entry name" value="TPR-like_helical_dom_sf"/>
</dbReference>
<evidence type="ECO:0000256" key="3">
    <source>
        <dbReference type="SAM" id="Phobius"/>
    </source>
</evidence>
<dbReference type="AlphaFoldDB" id="A0A4U0R6F9"/>
<dbReference type="OrthoDB" id="9815847at2"/>
<dbReference type="Proteomes" id="UP000309747">
    <property type="component" value="Unassembled WGS sequence"/>
</dbReference>
<feature type="region of interest" description="Disordered" evidence="2">
    <location>
        <begin position="403"/>
        <end position="426"/>
    </location>
</feature>
<evidence type="ECO:0000313" key="4">
    <source>
        <dbReference type="EMBL" id="TJZ90485.1"/>
    </source>
</evidence>
<name>A0A4U0R6F9_9RHOB</name>
<proteinExistence type="predicted"/>
<keyword evidence="3" id="KW-0472">Membrane</keyword>
<sequence>MFWIVAAAITALVSLAILGPLWRGREGGRSVSEPAAAYDLRVYRDQLTEVERDLERGVIQPEDAVRLRTEIGRKVLEADRRLSQTAPATGRGGMLGAALVLALMLAGAIVLYLREGVPGAPDMPLAERFAAADAAYRARPAQAEAEVAAPARPAPDLSEADPDYLAMVDQLRAAVARNPDDPQGQQLLATHELRLGNLTAARQAQERLVALAGDQADAGQLMQLASLMVEAAGGLVTPEAEALLARALALDPGQPQARYLQGVMLIQNGRPDRAFPVWRRLLEEGPESAPWIPSIRSAIVELAWLAGDDEYQPPAPAADLRGPDAEALALAEDMTPEERQEMVEGMVSRLQDRLATEGGAPEEWAQLIGSLRLLGRDDQAGAILDEARQRFAGAPEALAVIEAAAEGPGPETIPETAAEPVPETAP</sequence>
<keyword evidence="3" id="KW-0812">Transmembrane</keyword>
<gene>
    <name evidence="4" type="primary">ccmI</name>
    <name evidence="4" type="ORF">FA743_15185</name>
</gene>
<keyword evidence="1" id="KW-0201">Cytochrome c-type biogenesis</keyword>
<keyword evidence="3" id="KW-1133">Transmembrane helix</keyword>
<evidence type="ECO:0000256" key="2">
    <source>
        <dbReference type="SAM" id="MobiDB-lite"/>
    </source>
</evidence>
<dbReference type="NCBIfam" id="TIGR03142">
    <property type="entry name" value="cytochro_ccmI"/>
    <property type="match status" value="1"/>
</dbReference>
<dbReference type="Gene3D" id="1.25.40.10">
    <property type="entry name" value="Tetratricopeptide repeat domain"/>
    <property type="match status" value="1"/>
</dbReference>
<reference evidence="4 5" key="1">
    <citation type="submission" date="2019-04" db="EMBL/GenBank/DDBJ databases">
        <authorList>
            <person name="Li J."/>
        </authorList>
    </citation>
    <scope>NUCLEOTIDE SEQUENCE [LARGE SCALE GENOMIC DNA]</scope>
    <source>
        <strain evidence="4 5">KCTC 42687</strain>
    </source>
</reference>
<dbReference type="EMBL" id="SUNI01000016">
    <property type="protein sequence ID" value="TJZ90485.1"/>
    <property type="molecule type" value="Genomic_DNA"/>
</dbReference>
<comment type="caution">
    <text evidence="4">The sequence shown here is derived from an EMBL/GenBank/DDBJ whole genome shotgun (WGS) entry which is preliminary data.</text>
</comment>
<dbReference type="InterPro" id="IPR017560">
    <property type="entry name" value="Cyt_c_biogenesis_CcmI"/>
</dbReference>
<keyword evidence="5" id="KW-1185">Reference proteome</keyword>